<dbReference type="InterPro" id="IPR056823">
    <property type="entry name" value="TEN-like_YD-shell"/>
</dbReference>
<dbReference type="InterPro" id="IPR030934">
    <property type="entry name" value="Intein_C"/>
</dbReference>
<feature type="domain" description="Hint" evidence="3">
    <location>
        <begin position="2010"/>
        <end position="2117"/>
    </location>
</feature>
<dbReference type="CDD" id="cd00081">
    <property type="entry name" value="Hint"/>
    <property type="match status" value="1"/>
</dbReference>
<keyword evidence="1" id="KW-0677">Repeat</keyword>
<dbReference type="Pfam" id="PF05593">
    <property type="entry name" value="RHS_repeat"/>
    <property type="match status" value="1"/>
</dbReference>
<gene>
    <name evidence="4" type="ORF">C7C46_29145</name>
</gene>
<feature type="region of interest" description="Disordered" evidence="2">
    <location>
        <begin position="1982"/>
        <end position="2012"/>
    </location>
</feature>
<accession>A0A2V4NUG9</accession>
<evidence type="ECO:0000313" key="5">
    <source>
        <dbReference type="Proteomes" id="UP000248039"/>
    </source>
</evidence>
<feature type="region of interest" description="Disordered" evidence="2">
    <location>
        <begin position="1011"/>
        <end position="1030"/>
    </location>
</feature>
<sequence>MTVGSDSPDARAARAASGGAAPASAGDQPVKAGDLPVAVAAKAGTASATRSVKVDVSDTAKGRAAGVLTPLVSLIGNPSDDVTVSLDVKALSGQGWGDRARLVSLPACALTTPDAAECRIETPVAAILDAASGTLTADVKLPAEGSTTKPASVTGPGSHVLQAGLVQASTVGAPMVLAATSSPSGPNGNYTATSLNPSMAWSAGANVGNFTYSYPIQTPLSLGKLAPSVSLSYDSSAVDGKTSAQNAQSSWIGAGWDYQAGFIERTYKSCSKDGIASSGDLCWGGQNATISLAGHSGALVRDDSTGIWHPQSDDGSKIEQLTGAPNGLPTGEYWRLTTNDGTQYYFGQNHLPGGDGTDPATNSAWAEPVYSPNNGDPCYNSGSGQSSNCVMGWRWNLDYVVDTHQNLITYTYAGETNKYTRGGGQNNGNGTLTTYTRGGNLQTIGYGQRLPEQVAAKGTIKAADLVTFTTSERCVPSGSITCDPSQRTAANQAYWPDVPLDQACDGTGSCTNYSPSFFTTKRLTSISTSVLVNGTYTPVDSWALGQSFRDPGDGTPKTLWLDSITRTGSTGGTAVSLPAVTFTPVEKANRVDGLFPAEPVFNQPRIQQITTETGGQINVIYSQPNCSRSSKEDDNRLPCQPVHWYLPGSSSTTPVNDWFNKYLVTAVTQQDGTTGAPVVSTNYTYNGDAAWHRNDAQFTDPATRTWDGFRGYQSVTITTGSGNAGEAPKTQKTVTYLRGMDGDYKLDGSQRSIAVTSPLGGTVTDSDWLSGKVLATQTYSQAGGQVIAMTGTAATGQQATATQTQSGGMPALVARYPGSQATETTKELLADGTTWRTTTAVTTTDPAHGNRELTDDDRGDGTASAPEICTTSTYANSSNPMLTGLVSEKKAVAGPCGTTATATNTISDTRTFFDGQAIGQAGAVGDPTGTQELDHYDSSSNPVYISTGTTTYDSYGRPLAISTTDGSTYSTAGSQLSGANTAVETTTTAYTPASGSLPTSVSVTAPLGWTTTSTQDPGRALPLTSSDPNGRVTTEQYDGLGRLTALWEPQRSTTLPASIAYTYSVNGTASPSAVTTRTLREVSGSTNFSWKTEIYDGLGRIRQSQATLATGGAGRLISDTAYDSHGWAIKTTSPYYDPNSSPNSTIFSAQDSQIPAETWTTYDGLGRATNRAFMSYAQPQWSTTTAYPGADRTDVTPPQGTTATSTVTDARGRTTALWQYHTAAPTGHAGDADVTTYAYTPAGQPASRTDAAGNTWSYTYDLRGRQVSATDPDTGTRQTFYAANSRIDHTTDAKGNTLAYSYDLVGRKTGLYSGSVAPANQLAGWVYDTLAKGKPTSSTRYVGGANGQAYTEAVTGYDTAYRPKGTSVTIPSTEGALAGTYKTSYVYNPILGTVKTMTLPAMGGLPSEIVGYVYSDTGALVASGGNDTLVNNIVYDAWGRPTRTTIGPIGTQVVSTQQYDPATGHLITSWIDRQTSPVSADQIGYTYTPSGAITSISDNQNATATDRQCFAYDYLGRLTQAWTDTGSVTTNPTGAWYDSSGAQQSTGTSASVPGVGACTNASGPSTTGALSVGGPTPYWQSYSYDATGNRTRLVQHDTSGNTANDTTTTQTFATPGTVNTPTTAPNTGGGTGGPHALLTSSTATAAGTTTASYQYDQLGNTTAVTATGGTTNLTWDGEDKLSSFATTGQTSGATYLYDADGNQLIRRDPGKTTLNIGPDELTLDTASGSMTDVRYYGSPGGITITRVTSATGGGTLVYQAADPHGTNSVQITTDTSQTITRRATDPFGNPRGTQSAPGTWSGDKGFVGGLLDPATGLTNLGAREYQPATGRFLNPDPIIDQADPQQWNGYAYSSNDPVDLSDPTGMLQQLAPGSDERIDHWAPPIGFHRPSRKAILAGMLDKVWQTITAPPPTFFGVPLVPYIPVPHAIDHPAASILGVHTDSEGYQRGQDIADAAIFTAGVVAAVVDAGAVLDDGLATGLARAGRPKGGNSAGRPHDTGGGRGGSCPVRNSFPAGTPVLLADGTSKAIDTLTVGDQVTATDPQSGETKTEPVTATIVGHDDTQFTELTLTNQANPRGDSSASTLKSTQHHPYWDITTNRWTDARDLKPGDHVLTTDNITVTVQAVRNYETDAQIAYNLTVAELHTYYVLAGTTPVLVHNSCATNSALADLPIHAQPTRFYARAGEMLDRVAGNPTTHEQMFGSADARHGGVSALSNDDLIRFGGPSGQEPITGFRDYAPGDDIKLPGSRLHIVDGNNRTAEIANRVLSGQMDPNTLIEVMIGGQ</sequence>
<dbReference type="InterPro" id="IPR003587">
    <property type="entry name" value="Hint_dom_N"/>
</dbReference>
<name>A0A2V4NUG9_9ACTN</name>
<dbReference type="NCBIfam" id="TIGR01443">
    <property type="entry name" value="intein_Cterm"/>
    <property type="match status" value="1"/>
</dbReference>
<dbReference type="InterPro" id="IPR036844">
    <property type="entry name" value="Hint_dom_sf"/>
</dbReference>
<dbReference type="Gene3D" id="2.180.10.10">
    <property type="entry name" value="RHS repeat-associated core"/>
    <property type="match status" value="2"/>
</dbReference>
<dbReference type="SUPFAM" id="SSF51294">
    <property type="entry name" value="Hedgehog/intein (Hint) domain"/>
    <property type="match status" value="1"/>
</dbReference>
<feature type="compositionally biased region" description="Low complexity" evidence="2">
    <location>
        <begin position="13"/>
        <end position="26"/>
    </location>
</feature>
<comment type="caution">
    <text evidence="4">The sequence shown here is derived from an EMBL/GenBank/DDBJ whole genome shotgun (WGS) entry which is preliminary data.</text>
</comment>
<feature type="compositionally biased region" description="Low complexity" evidence="2">
    <location>
        <begin position="1599"/>
        <end position="1626"/>
    </location>
</feature>
<dbReference type="Pfam" id="PF07591">
    <property type="entry name" value="PT-HINT"/>
    <property type="match status" value="1"/>
</dbReference>
<evidence type="ECO:0000256" key="1">
    <source>
        <dbReference type="ARBA" id="ARBA00022737"/>
    </source>
</evidence>
<dbReference type="PANTHER" id="PTHR32305:SF17">
    <property type="entry name" value="TRNA NUCLEASE WAPA"/>
    <property type="match status" value="1"/>
</dbReference>
<organism evidence="4 5">
    <name type="scientific">Streptomyces tateyamensis</name>
    <dbReference type="NCBI Taxonomy" id="565073"/>
    <lineage>
        <taxon>Bacteria</taxon>
        <taxon>Bacillati</taxon>
        <taxon>Actinomycetota</taxon>
        <taxon>Actinomycetes</taxon>
        <taxon>Kitasatosporales</taxon>
        <taxon>Streptomycetaceae</taxon>
        <taxon>Streptomyces</taxon>
    </lineage>
</organism>
<dbReference type="NCBIfam" id="TIGR03696">
    <property type="entry name" value="Rhs_assc_core"/>
    <property type="match status" value="1"/>
</dbReference>
<dbReference type="PANTHER" id="PTHR32305">
    <property type="match status" value="1"/>
</dbReference>
<proteinExistence type="predicted"/>
<protein>
    <recommendedName>
        <fullName evidence="3">Hint domain-containing protein</fullName>
    </recommendedName>
</protein>
<dbReference type="Proteomes" id="UP000248039">
    <property type="component" value="Unassembled WGS sequence"/>
</dbReference>
<keyword evidence="5" id="KW-1185">Reference proteome</keyword>
<feature type="region of interest" description="Disordered" evidence="2">
    <location>
        <begin position="1599"/>
        <end position="1631"/>
    </location>
</feature>
<dbReference type="InterPro" id="IPR050708">
    <property type="entry name" value="T6SS_VgrG/RHS"/>
</dbReference>
<feature type="region of interest" description="Disordered" evidence="2">
    <location>
        <begin position="842"/>
        <end position="867"/>
    </location>
</feature>
<dbReference type="EMBL" id="PYBW01000138">
    <property type="protein sequence ID" value="PYC68372.1"/>
    <property type="molecule type" value="Genomic_DNA"/>
</dbReference>
<evidence type="ECO:0000256" key="2">
    <source>
        <dbReference type="SAM" id="MobiDB-lite"/>
    </source>
</evidence>
<reference evidence="4 5" key="1">
    <citation type="submission" date="2018-03" db="EMBL/GenBank/DDBJ databases">
        <title>Bioinformatic expansion and discovery of thiopeptide antibiotics.</title>
        <authorList>
            <person name="Schwalen C.J."/>
            <person name="Hudson G.A."/>
            <person name="Mitchell D.A."/>
        </authorList>
    </citation>
    <scope>NUCLEOTIDE SEQUENCE [LARGE SCALE GENOMIC DNA]</scope>
    <source>
        <strain evidence="4 5">ATCC 21389</strain>
    </source>
</reference>
<dbReference type="Pfam" id="PF25023">
    <property type="entry name" value="TEN_YD-shell"/>
    <property type="match status" value="1"/>
</dbReference>
<evidence type="ECO:0000313" key="4">
    <source>
        <dbReference type="EMBL" id="PYC68372.1"/>
    </source>
</evidence>
<feature type="region of interest" description="Disordered" evidence="2">
    <location>
        <begin position="1781"/>
        <end position="1802"/>
    </location>
</feature>
<feature type="region of interest" description="Disordered" evidence="2">
    <location>
        <begin position="1185"/>
        <end position="1206"/>
    </location>
</feature>
<feature type="compositionally biased region" description="Polar residues" evidence="2">
    <location>
        <begin position="1196"/>
        <end position="1206"/>
    </location>
</feature>
<feature type="region of interest" description="Disordered" evidence="2">
    <location>
        <begin position="1"/>
        <end position="31"/>
    </location>
</feature>
<dbReference type="Gene3D" id="2.170.16.10">
    <property type="entry name" value="Hedgehog/Intein (Hint) domain"/>
    <property type="match status" value="1"/>
</dbReference>
<dbReference type="SMART" id="SM00306">
    <property type="entry name" value="HintN"/>
    <property type="match status" value="1"/>
</dbReference>
<dbReference type="InterPro" id="IPR006530">
    <property type="entry name" value="YD"/>
</dbReference>
<evidence type="ECO:0000259" key="3">
    <source>
        <dbReference type="SMART" id="SM00306"/>
    </source>
</evidence>
<dbReference type="NCBIfam" id="TIGR01643">
    <property type="entry name" value="YD_repeat_2x"/>
    <property type="match status" value="1"/>
</dbReference>
<dbReference type="InterPro" id="IPR031325">
    <property type="entry name" value="RHS_repeat"/>
</dbReference>
<dbReference type="InterPro" id="IPR022385">
    <property type="entry name" value="Rhs_assc_core"/>
</dbReference>